<organism evidence="1 2">
    <name type="scientific">Otariodibacter oris</name>
    <dbReference type="NCBI Taxonomy" id="1032623"/>
    <lineage>
        <taxon>Bacteria</taxon>
        <taxon>Pseudomonadati</taxon>
        <taxon>Pseudomonadota</taxon>
        <taxon>Gammaproteobacteria</taxon>
        <taxon>Pasteurellales</taxon>
        <taxon>Pasteurellaceae</taxon>
        <taxon>Otariodibacter</taxon>
    </lineage>
</organism>
<keyword evidence="2" id="KW-1185">Reference proteome</keyword>
<gene>
    <name evidence="1" type="ORF">DES31_0898</name>
</gene>
<accession>A0A420XGR5</accession>
<sequence>MYKKLKRKKHLYNKKSRRILRIYRMKRRILARHRIGFMMFQQLQ</sequence>
<evidence type="ECO:0000313" key="2">
    <source>
        <dbReference type="Proteomes" id="UP000280099"/>
    </source>
</evidence>
<dbReference type="AlphaFoldDB" id="A0A420XGR5"/>
<name>A0A420XGR5_9PAST</name>
<evidence type="ECO:0000313" key="1">
    <source>
        <dbReference type="EMBL" id="RKR72733.1"/>
    </source>
</evidence>
<comment type="caution">
    <text evidence="1">The sequence shown here is derived from an EMBL/GenBank/DDBJ whole genome shotgun (WGS) entry which is preliminary data.</text>
</comment>
<dbReference type="Proteomes" id="UP000280099">
    <property type="component" value="Unassembled WGS sequence"/>
</dbReference>
<protein>
    <submittedName>
        <fullName evidence="1">Uncharacterized protein</fullName>
    </submittedName>
</protein>
<dbReference type="EMBL" id="RBJC01000005">
    <property type="protein sequence ID" value="RKR72733.1"/>
    <property type="molecule type" value="Genomic_DNA"/>
</dbReference>
<reference evidence="1 2" key="1">
    <citation type="submission" date="2018-10" db="EMBL/GenBank/DDBJ databases">
        <title>Genomic Encyclopedia of Type Strains, Phase IV (KMG-IV): sequencing the most valuable type-strain genomes for metagenomic binning, comparative biology and taxonomic classification.</title>
        <authorList>
            <person name="Goeker M."/>
        </authorList>
    </citation>
    <scope>NUCLEOTIDE SEQUENCE [LARGE SCALE GENOMIC DNA]</scope>
    <source>
        <strain evidence="1 2">DSM 23800</strain>
    </source>
</reference>
<dbReference type="RefSeq" id="WP_257792058.1">
    <property type="nucleotide sequence ID" value="NZ_CP016604.1"/>
</dbReference>
<proteinExistence type="predicted"/>